<evidence type="ECO:0000313" key="3">
    <source>
        <dbReference type="Proteomes" id="UP000799444"/>
    </source>
</evidence>
<organism evidence="2 3">
    <name type="scientific">Polyplosphaeria fusca</name>
    <dbReference type="NCBI Taxonomy" id="682080"/>
    <lineage>
        <taxon>Eukaryota</taxon>
        <taxon>Fungi</taxon>
        <taxon>Dikarya</taxon>
        <taxon>Ascomycota</taxon>
        <taxon>Pezizomycotina</taxon>
        <taxon>Dothideomycetes</taxon>
        <taxon>Pleosporomycetidae</taxon>
        <taxon>Pleosporales</taxon>
        <taxon>Tetraplosphaeriaceae</taxon>
        <taxon>Polyplosphaeria</taxon>
    </lineage>
</organism>
<sequence>MGFDYSQKLHCVGLHWTQRIALVRHNLHAARRTGDFTFFKTLQAHSLIDGTDHVAILHSILGADADSVLATLDNLNAGIAYVHQDAFKAVYDGAKSTMYKASSSSSSRRSLLRVDINQQKDMADHAIDKTTNSAINLIEAQPVSCQDAVANAWITGTTIIADAVCVCLMEMDFIEEFMDDYIRLEYCWSSIQNSVDAAVSALRGIFTLMAGSNNGSRNHSVSSTAGSETGTSRSRTSSTASALGLIKRAFSHSHLAPPAVTKTGRTSSLPGAVDSNAQSLRLSMNASNPTRLPGSVQDFRHNHLSTIPPTPSAEEIATLDDSMSPFKDNKDYFTFDVENEPESANKVGSPISQDLMQLESLDPLYSPTVDPLIKMPIPLTLRRLSESFGIAQPASVATV</sequence>
<comment type="caution">
    <text evidence="2">The sequence shown here is derived from an EMBL/GenBank/DDBJ whole genome shotgun (WGS) entry which is preliminary data.</text>
</comment>
<gene>
    <name evidence="2" type="ORF">EJ04DRAFT_584927</name>
</gene>
<reference evidence="2" key="1">
    <citation type="journal article" date="2020" name="Stud. Mycol.">
        <title>101 Dothideomycetes genomes: a test case for predicting lifestyles and emergence of pathogens.</title>
        <authorList>
            <person name="Haridas S."/>
            <person name="Albert R."/>
            <person name="Binder M."/>
            <person name="Bloem J."/>
            <person name="Labutti K."/>
            <person name="Salamov A."/>
            <person name="Andreopoulos B."/>
            <person name="Baker S."/>
            <person name="Barry K."/>
            <person name="Bills G."/>
            <person name="Bluhm B."/>
            <person name="Cannon C."/>
            <person name="Castanera R."/>
            <person name="Culley D."/>
            <person name="Daum C."/>
            <person name="Ezra D."/>
            <person name="Gonzalez J."/>
            <person name="Henrissat B."/>
            <person name="Kuo A."/>
            <person name="Liang C."/>
            <person name="Lipzen A."/>
            <person name="Lutzoni F."/>
            <person name="Magnuson J."/>
            <person name="Mondo S."/>
            <person name="Nolan M."/>
            <person name="Ohm R."/>
            <person name="Pangilinan J."/>
            <person name="Park H.-J."/>
            <person name="Ramirez L."/>
            <person name="Alfaro M."/>
            <person name="Sun H."/>
            <person name="Tritt A."/>
            <person name="Yoshinaga Y."/>
            <person name="Zwiers L.-H."/>
            <person name="Turgeon B."/>
            <person name="Goodwin S."/>
            <person name="Spatafora J."/>
            <person name="Crous P."/>
            <person name="Grigoriev I."/>
        </authorList>
    </citation>
    <scope>NUCLEOTIDE SEQUENCE</scope>
    <source>
        <strain evidence="2">CBS 125425</strain>
    </source>
</reference>
<keyword evidence="3" id="KW-1185">Reference proteome</keyword>
<dbReference type="Proteomes" id="UP000799444">
    <property type="component" value="Unassembled WGS sequence"/>
</dbReference>
<accession>A0A9P4QSM8</accession>
<feature type="compositionally biased region" description="Low complexity" evidence="1">
    <location>
        <begin position="220"/>
        <end position="238"/>
    </location>
</feature>
<evidence type="ECO:0000313" key="2">
    <source>
        <dbReference type="EMBL" id="KAF2730900.1"/>
    </source>
</evidence>
<dbReference type="EMBL" id="ML996207">
    <property type="protein sequence ID" value="KAF2730900.1"/>
    <property type="molecule type" value="Genomic_DNA"/>
</dbReference>
<feature type="region of interest" description="Disordered" evidence="1">
    <location>
        <begin position="215"/>
        <end position="238"/>
    </location>
</feature>
<name>A0A9P4QSM8_9PLEO</name>
<protein>
    <submittedName>
        <fullName evidence="2">Uncharacterized protein</fullName>
    </submittedName>
</protein>
<dbReference type="OrthoDB" id="5342588at2759"/>
<evidence type="ECO:0000256" key="1">
    <source>
        <dbReference type="SAM" id="MobiDB-lite"/>
    </source>
</evidence>
<proteinExistence type="predicted"/>
<dbReference type="AlphaFoldDB" id="A0A9P4QSM8"/>